<evidence type="ECO:0000313" key="4">
    <source>
        <dbReference type="EMBL" id="CAH0692684.1"/>
    </source>
</evidence>
<evidence type="ECO:0000256" key="2">
    <source>
        <dbReference type="ARBA" id="ARBA00022679"/>
    </source>
</evidence>
<sequence length="1414" mass="164076">MNFQENILSFLDLLDLDEEVIDSRLKSIMARKEFSNKHLVSAIQFLQYKQLVNMQENSECENDEEYEFAAKLVKEIDSSNIDNICKIISIALSLNTSTLVRKSEHFIQQIFSELTLQDETVEVSDDTRAILILKVADSILHTVLKRNKQLYLPFLELSVESILKSLNEKLKIHFLNSTVPAVFASVTGFNILDLIWNYIEQLKGEDRSIALKVLSSLSDYFLPTSDSDGIVLFESNIVNQSQFWHTILYGLLSTDLLLRKLSVYLAKRALDYVNTLKTNVIVESEGNILFQWLHNKSDSLKLMWDNYFILIDSLEEKQSNIVLPSLKIFSSLKDMGHWLNCALNIGLKHDNTQVRLKCIQYRLETKLNSQPEAVTLLEALNDINNYANSYEIEVLKTKFRSYIKDETVFMYIFTSIPTIQWSPVPFYYISSILANKDLENSIKLTGHQTSTTIINILKIPCNNVSLRKAAHINIAYFTAHCCTGLHWRDYANIHLLLPLLYQTSSYLDDPFVSLIKDMVRKEDKESFCEFLLETHLNINFGLLYFLHHKEDLSIYIEILLEKFKKIDDISSRQYSDKRDCLHDVIYLTQLIRKLNTIEHAALDTLNVVILAKFKTVLFYILNLLLSNTILSLEDIILVNDGLYTISNAKNIEHLKEDLLQLYKASLLFIKDKNVALENVVLCLHIMHSLTNSAILLSNYKHEMLALEDLLVIIENFKSKQSMGKLRNAFYEKSCEIVFTMLDQKEIDIEKHADHLVKYIEVVLDCGGYGCLRLCLKILVMTLPYVIAKSNININLGQLVFRMWKEIEELKSNNQYTPCIEEFVNLITHEQLLKIPDYNNTVILYCKKIIDFSAVKVTPLYYLISKLNNIVFTKDYGHVIYILSEVLMYSPVPRKDQRITENLMVEVLQEPRYGFDRAKFDSHFNFEIQYLSVLALSKIKDLEILSTIEKFIRNKIDDVFKNKTRYHGHSQAHRLLLAGIQHLLLISLMKVDHLNTSMETLNWCIEFLGKLPHQISVRICLEWYIALHLDIMEIGLDDELLRNLYDVPLTSKLLVLYWTVKPLITRKKDSNSRGFEFVMDFLLSHTMGQMFNTRLHAQYLAAKLYSISYIFAPKYPFIMTVIKRTLGESENEKNYMKMKNDYFANDFDIIQDLTPSFVYYFLPRYCDADNNETVDINFVRNTLKEINSNITVKLPSTSFHKEWISSYKKDDEVFSLKLNKNEGYKILEEEDVSGTIQKKYVPWRNMTDVYAYEMEKKKENKSELIVVASLIDKLPNLGGMARTSEVFGVKTYVVDSLRHLQDKQFQSLSVSAERWIDVEEVRPGAPLKQYLMAKKSEGYSVVAAEQTSTSVKLQDFQFPVKTLLLLGHEKEGIPCDLLPMMDYCVEIPQQGFVRSLNVHVTAAIFVWEYARQNIL</sequence>
<evidence type="ECO:0000313" key="5">
    <source>
        <dbReference type="Proteomes" id="UP001153292"/>
    </source>
</evidence>
<name>A0ABN8ECB4_CHISP</name>
<reference evidence="4" key="1">
    <citation type="submission" date="2021-12" db="EMBL/GenBank/DDBJ databases">
        <authorList>
            <person name="King R."/>
        </authorList>
    </citation>
    <scope>NUCLEOTIDE SEQUENCE</scope>
</reference>
<dbReference type="InterPro" id="IPR029028">
    <property type="entry name" value="Alpha/beta_knot_MTases"/>
</dbReference>
<dbReference type="Proteomes" id="UP001153292">
    <property type="component" value="Chromosome 7"/>
</dbReference>
<dbReference type="Gene3D" id="3.40.1280.10">
    <property type="match status" value="1"/>
</dbReference>
<evidence type="ECO:0000256" key="1">
    <source>
        <dbReference type="ARBA" id="ARBA00022603"/>
    </source>
</evidence>
<proteinExistence type="predicted"/>
<accession>A0ABN8ECB4</accession>
<dbReference type="InterPro" id="IPR045330">
    <property type="entry name" value="TRM3/TARBP1"/>
</dbReference>
<keyword evidence="5" id="KW-1185">Reference proteome</keyword>
<dbReference type="PANTHER" id="PTHR12029:SF11">
    <property type="entry name" value="METHYLTRANSFERASE TARBP1-RELATED"/>
    <property type="match status" value="1"/>
</dbReference>
<feature type="domain" description="tRNA/rRNA methyltransferase SpoU type" evidence="3">
    <location>
        <begin position="1263"/>
        <end position="1405"/>
    </location>
</feature>
<gene>
    <name evidence="4" type="ORF">CHILSU_LOCUS10180</name>
</gene>
<dbReference type="PANTHER" id="PTHR12029">
    <property type="entry name" value="RNA METHYLTRANSFERASE"/>
    <property type="match status" value="1"/>
</dbReference>
<dbReference type="Pfam" id="PF00588">
    <property type="entry name" value="SpoU_methylase"/>
    <property type="match status" value="1"/>
</dbReference>
<dbReference type="EMBL" id="OU963900">
    <property type="protein sequence ID" value="CAH0692684.1"/>
    <property type="molecule type" value="Genomic_DNA"/>
</dbReference>
<keyword evidence="2" id="KW-0808">Transferase</keyword>
<dbReference type="InterPro" id="IPR001537">
    <property type="entry name" value="SpoU_MeTrfase"/>
</dbReference>
<dbReference type="InterPro" id="IPR044748">
    <property type="entry name" value="Trm3/TARBP1_C"/>
</dbReference>
<evidence type="ECO:0000259" key="3">
    <source>
        <dbReference type="Pfam" id="PF00588"/>
    </source>
</evidence>
<dbReference type="SUPFAM" id="SSF75217">
    <property type="entry name" value="alpha/beta knot"/>
    <property type="match status" value="1"/>
</dbReference>
<protein>
    <recommendedName>
        <fullName evidence="3">tRNA/rRNA methyltransferase SpoU type domain-containing protein</fullName>
    </recommendedName>
</protein>
<dbReference type="InterPro" id="IPR029026">
    <property type="entry name" value="tRNA_m1G_MTases_N"/>
</dbReference>
<dbReference type="CDD" id="cd18091">
    <property type="entry name" value="SpoU-like_TRM3-like"/>
    <property type="match status" value="1"/>
</dbReference>
<organism evidence="4 5">
    <name type="scientific">Chilo suppressalis</name>
    <name type="common">Asiatic rice borer moth</name>
    <dbReference type="NCBI Taxonomy" id="168631"/>
    <lineage>
        <taxon>Eukaryota</taxon>
        <taxon>Metazoa</taxon>
        <taxon>Ecdysozoa</taxon>
        <taxon>Arthropoda</taxon>
        <taxon>Hexapoda</taxon>
        <taxon>Insecta</taxon>
        <taxon>Pterygota</taxon>
        <taxon>Neoptera</taxon>
        <taxon>Endopterygota</taxon>
        <taxon>Lepidoptera</taxon>
        <taxon>Glossata</taxon>
        <taxon>Ditrysia</taxon>
        <taxon>Pyraloidea</taxon>
        <taxon>Crambidae</taxon>
        <taxon>Crambinae</taxon>
        <taxon>Chilo</taxon>
    </lineage>
</organism>
<keyword evidence="1" id="KW-0489">Methyltransferase</keyword>